<dbReference type="AlphaFoldDB" id="A0A6C0LP64"/>
<evidence type="ECO:0000256" key="1">
    <source>
        <dbReference type="SAM" id="MobiDB-lite"/>
    </source>
</evidence>
<protein>
    <recommendedName>
        <fullName evidence="2">DUF5672 domain-containing protein</fullName>
    </recommendedName>
</protein>
<dbReference type="InterPro" id="IPR043729">
    <property type="entry name" value="DUF5672"/>
</dbReference>
<feature type="compositionally biased region" description="Basic residues" evidence="1">
    <location>
        <begin position="255"/>
        <end position="272"/>
    </location>
</feature>
<feature type="region of interest" description="Disordered" evidence="1">
    <location>
        <begin position="249"/>
        <end position="297"/>
    </location>
</feature>
<feature type="domain" description="DUF5672" evidence="2">
    <location>
        <begin position="94"/>
        <end position="232"/>
    </location>
</feature>
<accession>A0A6C0LP64</accession>
<reference evidence="3" key="1">
    <citation type="journal article" date="2020" name="Nature">
        <title>Giant virus diversity and host interactions through global metagenomics.</title>
        <authorList>
            <person name="Schulz F."/>
            <person name="Roux S."/>
            <person name="Paez-Espino D."/>
            <person name="Jungbluth S."/>
            <person name="Walsh D.A."/>
            <person name="Denef V.J."/>
            <person name="McMahon K.D."/>
            <person name="Konstantinidis K.T."/>
            <person name="Eloe-Fadrosh E.A."/>
            <person name="Kyrpides N.C."/>
            <person name="Woyke T."/>
        </authorList>
    </citation>
    <scope>NUCLEOTIDE SEQUENCE</scope>
    <source>
        <strain evidence="3">GVMAG-M-3300027892-73</strain>
    </source>
</reference>
<feature type="compositionally biased region" description="Basic and acidic residues" evidence="1">
    <location>
        <begin position="273"/>
        <end position="297"/>
    </location>
</feature>
<evidence type="ECO:0000313" key="3">
    <source>
        <dbReference type="EMBL" id="QHU31072.1"/>
    </source>
</evidence>
<sequence length="312" mass="36199">MYKNNFFTKINNIMPPTDKIVWNINPTILTCCIVEPRQKDELRGVLYNVAKIYGNDSVGLVIFHGTENELFVREIVDDWQNVVLHNLNVENLLVSEYSKLLTSKSFYRYFSSTHVLIFQCDSYIFKQIPECYFEFDYVGAPWIKSYKLLDNKLLGDEVLGDEVLRGNGCGNGGISLRNVQTMIEVTTEEGDDSTAEDLYFDKQPMKVCFPNEKLHTAFSIEQIWCDDPCCCHQPYVAMNARLRLLANTKKDGKKKDGKKKDGKKKDGKKKDGKKKDGKKDKEKKDRDKEKKEKEKKEKQIIREYETLLDKIV</sequence>
<dbReference type="EMBL" id="MN740523">
    <property type="protein sequence ID" value="QHU31072.1"/>
    <property type="molecule type" value="Genomic_DNA"/>
</dbReference>
<evidence type="ECO:0000259" key="2">
    <source>
        <dbReference type="Pfam" id="PF18922"/>
    </source>
</evidence>
<organism evidence="3">
    <name type="scientific">viral metagenome</name>
    <dbReference type="NCBI Taxonomy" id="1070528"/>
    <lineage>
        <taxon>unclassified sequences</taxon>
        <taxon>metagenomes</taxon>
        <taxon>organismal metagenomes</taxon>
    </lineage>
</organism>
<dbReference type="Pfam" id="PF18922">
    <property type="entry name" value="DUF5672"/>
    <property type="match status" value="1"/>
</dbReference>
<proteinExistence type="predicted"/>
<name>A0A6C0LP64_9ZZZZ</name>